<dbReference type="Pfam" id="PF04577">
    <property type="entry name" value="Glyco_transf_61"/>
    <property type="match status" value="1"/>
</dbReference>
<comment type="catalytic activity">
    <reaction evidence="10">
        <text>L-threonyl-[protein] + UDP-N-acetyl-alpha-D-glucosamine = 3-O-(N-acetyl-beta-D-glucosaminyl)-L-threonyl-[protein] + UDP + H(+)</text>
        <dbReference type="Rhea" id="RHEA:48908"/>
        <dbReference type="Rhea" id="RHEA-COMP:11060"/>
        <dbReference type="Rhea" id="RHEA-COMP:12252"/>
        <dbReference type="ChEBI" id="CHEBI:15378"/>
        <dbReference type="ChEBI" id="CHEBI:30013"/>
        <dbReference type="ChEBI" id="CHEBI:57705"/>
        <dbReference type="ChEBI" id="CHEBI:58223"/>
        <dbReference type="ChEBI" id="CHEBI:90840"/>
        <dbReference type="EC" id="2.4.1.255"/>
    </reaction>
</comment>
<proteinExistence type="predicted"/>
<dbReference type="InterPro" id="IPR049625">
    <property type="entry name" value="Glyco_transf_61_cat"/>
</dbReference>
<evidence type="ECO:0000259" key="11">
    <source>
        <dbReference type="Pfam" id="PF04577"/>
    </source>
</evidence>
<evidence type="ECO:0000256" key="2">
    <source>
        <dbReference type="ARBA" id="ARBA00022676"/>
    </source>
</evidence>
<evidence type="ECO:0000256" key="6">
    <source>
        <dbReference type="ARBA" id="ARBA00023180"/>
    </source>
</evidence>
<dbReference type="PANTHER" id="PTHR20961">
    <property type="entry name" value="GLYCOSYLTRANSFERASE"/>
    <property type="match status" value="1"/>
</dbReference>
<dbReference type="EMBL" id="JAWRVE010000060">
    <property type="protein sequence ID" value="KAL1865668.1"/>
    <property type="molecule type" value="Genomic_DNA"/>
</dbReference>
<protein>
    <recommendedName>
        <fullName evidence="7">EGF domain-specific O-linked N-acetylglucosamine transferase</fullName>
        <ecNumber evidence="1">2.4.1.255</ecNumber>
    </recommendedName>
    <alternativeName>
        <fullName evidence="8">Extracellular O-linked N-acetylglucosamine transferase</fullName>
    </alternativeName>
</protein>
<evidence type="ECO:0000256" key="1">
    <source>
        <dbReference type="ARBA" id="ARBA00011970"/>
    </source>
</evidence>
<evidence type="ECO:0000256" key="5">
    <source>
        <dbReference type="ARBA" id="ARBA00022824"/>
    </source>
</evidence>
<keyword evidence="2" id="KW-0328">Glycosyltransferase</keyword>
<keyword evidence="5" id="KW-0256">Endoplasmic reticulum</keyword>
<comment type="caution">
    <text evidence="12">The sequence shown here is derived from an EMBL/GenBank/DDBJ whole genome shotgun (WGS) entry which is preliminary data.</text>
</comment>
<evidence type="ECO:0000313" key="13">
    <source>
        <dbReference type="Proteomes" id="UP001583177"/>
    </source>
</evidence>
<keyword evidence="4" id="KW-0732">Signal</keyword>
<dbReference type="PANTHER" id="PTHR20961:SF148">
    <property type="entry name" value="EGF DOMAIN-SPECIFIC O-LINKED N-ACETYLGLUCOSAMINE TRANSFERASE"/>
    <property type="match status" value="1"/>
</dbReference>
<keyword evidence="3" id="KW-0808">Transferase</keyword>
<keyword evidence="6" id="KW-0325">Glycoprotein</keyword>
<reference evidence="12 13" key="1">
    <citation type="journal article" date="2024" name="IMA Fungus">
        <title>IMA Genome - F19 : A genome assembly and annotation guide to empower mycologists, including annotated draft genome sequences of Ceratocystis pirilliformis, Diaporthe australafricana, Fusarium ophioides, Paecilomyces lecythidis, and Sporothrix stenoceras.</title>
        <authorList>
            <person name="Aylward J."/>
            <person name="Wilson A.M."/>
            <person name="Visagie C.M."/>
            <person name="Spraker J."/>
            <person name="Barnes I."/>
            <person name="Buitendag C."/>
            <person name="Ceriani C."/>
            <person name="Del Mar Angel L."/>
            <person name="du Plessis D."/>
            <person name="Fuchs T."/>
            <person name="Gasser K."/>
            <person name="Kramer D."/>
            <person name="Li W."/>
            <person name="Munsamy K."/>
            <person name="Piso A."/>
            <person name="Price J.L."/>
            <person name="Sonnekus B."/>
            <person name="Thomas C."/>
            <person name="van der Nest A."/>
            <person name="van Dijk A."/>
            <person name="van Heerden A."/>
            <person name="van Vuuren N."/>
            <person name="Yilmaz N."/>
            <person name="Duong T.A."/>
            <person name="van der Merwe N.A."/>
            <person name="Wingfield M.J."/>
            <person name="Wingfield B.D."/>
        </authorList>
    </citation>
    <scope>NUCLEOTIDE SEQUENCE [LARGE SCALE GENOMIC DNA]</scope>
    <source>
        <strain evidence="12 13">CMW 18300</strain>
    </source>
</reference>
<feature type="domain" description="Glycosyltransferase 61 catalytic" evidence="11">
    <location>
        <begin position="157"/>
        <end position="240"/>
    </location>
</feature>
<evidence type="ECO:0000256" key="9">
    <source>
        <dbReference type="ARBA" id="ARBA00048317"/>
    </source>
</evidence>
<evidence type="ECO:0000256" key="7">
    <source>
        <dbReference type="ARBA" id="ARBA00040944"/>
    </source>
</evidence>
<evidence type="ECO:0000256" key="3">
    <source>
        <dbReference type="ARBA" id="ARBA00022679"/>
    </source>
</evidence>
<comment type="catalytic activity">
    <reaction evidence="9">
        <text>L-seryl-[protein] + UDP-N-acetyl-alpha-D-glucosamine = 3-O-(N-acetyl-beta-D-glucosaminyl)-L-seryl-[protein] + UDP + H(+)</text>
        <dbReference type="Rhea" id="RHEA:48904"/>
        <dbReference type="Rhea" id="RHEA-COMP:9863"/>
        <dbReference type="Rhea" id="RHEA-COMP:12251"/>
        <dbReference type="ChEBI" id="CHEBI:15378"/>
        <dbReference type="ChEBI" id="CHEBI:29999"/>
        <dbReference type="ChEBI" id="CHEBI:57705"/>
        <dbReference type="ChEBI" id="CHEBI:58223"/>
        <dbReference type="ChEBI" id="CHEBI:90838"/>
        <dbReference type="EC" id="2.4.1.255"/>
    </reaction>
</comment>
<dbReference type="Proteomes" id="UP001583177">
    <property type="component" value="Unassembled WGS sequence"/>
</dbReference>
<sequence length="339" mass="37016">MKVGEHQAKQSNYTILIKREGTASFWDSLMEVLSMTLSVDMLRMSSDSRSGDPFITVPADMPRTQVIILDEFPEGPVYNLWSLFAGSAPVRIGDILDDEVRAEALLSAHTAIIPLPGGSNPLAQIGEDDVPGCHNSALARTFARRVLQNYGVLHPQGGNSISEVVRVTFIARTGTRRIRNIDHLLQALHRAFPNIIAQAVDFAAIPMSDQLQIVQSTDILVGAHGAGLSHIMFMREGKGAVVEIQPAGLSELDHQARYKNLAAMMGQEYFLAEAEVVPFGQKGSCRAETEQGKEEDKPKAVEIELARRDTEIAIGEVEFVAQIGRAIKALVSRELASHN</sequence>
<keyword evidence="13" id="KW-1185">Reference proteome</keyword>
<organism evidence="12 13">
    <name type="scientific">Diaporthe australafricana</name>
    <dbReference type="NCBI Taxonomy" id="127596"/>
    <lineage>
        <taxon>Eukaryota</taxon>
        <taxon>Fungi</taxon>
        <taxon>Dikarya</taxon>
        <taxon>Ascomycota</taxon>
        <taxon>Pezizomycotina</taxon>
        <taxon>Sordariomycetes</taxon>
        <taxon>Sordariomycetidae</taxon>
        <taxon>Diaporthales</taxon>
        <taxon>Diaporthaceae</taxon>
        <taxon>Diaporthe</taxon>
    </lineage>
</organism>
<evidence type="ECO:0000313" key="12">
    <source>
        <dbReference type="EMBL" id="KAL1865668.1"/>
    </source>
</evidence>
<gene>
    <name evidence="12" type="ORF">Daus18300_007044</name>
</gene>
<evidence type="ECO:0000256" key="8">
    <source>
        <dbReference type="ARBA" id="ARBA00042574"/>
    </source>
</evidence>
<dbReference type="EC" id="2.4.1.255" evidence="1"/>
<name>A0ABR3WPT2_9PEZI</name>
<dbReference type="InterPro" id="IPR007657">
    <property type="entry name" value="Glycosyltransferase_61"/>
</dbReference>
<accession>A0ABR3WPT2</accession>
<evidence type="ECO:0000256" key="4">
    <source>
        <dbReference type="ARBA" id="ARBA00022729"/>
    </source>
</evidence>
<evidence type="ECO:0000256" key="10">
    <source>
        <dbReference type="ARBA" id="ARBA00049432"/>
    </source>
</evidence>